<dbReference type="AlphaFoldDB" id="A0A9P6HJR3"/>
<feature type="domain" description="Fungal-type protein kinase" evidence="2">
    <location>
        <begin position="351"/>
        <end position="574"/>
    </location>
</feature>
<dbReference type="Proteomes" id="UP000736335">
    <property type="component" value="Unassembled WGS sequence"/>
</dbReference>
<evidence type="ECO:0000313" key="4">
    <source>
        <dbReference type="Proteomes" id="UP000736335"/>
    </source>
</evidence>
<keyword evidence="4" id="KW-1185">Reference proteome</keyword>
<dbReference type="InterPro" id="IPR040976">
    <property type="entry name" value="Pkinase_fungal"/>
</dbReference>
<dbReference type="Pfam" id="PF17667">
    <property type="entry name" value="Pkinase_fungal"/>
    <property type="match status" value="1"/>
</dbReference>
<proteinExistence type="predicted"/>
<protein>
    <recommendedName>
        <fullName evidence="2">Fungal-type protein kinase domain-containing protein</fullName>
    </recommendedName>
</protein>
<dbReference type="PANTHER" id="PTHR38248:SF2">
    <property type="entry name" value="FUNK1 11"/>
    <property type="match status" value="1"/>
</dbReference>
<feature type="region of interest" description="Disordered" evidence="1">
    <location>
        <begin position="264"/>
        <end position="306"/>
    </location>
</feature>
<organism evidence="3 4">
    <name type="scientific">Thelephora terrestris</name>
    <dbReference type="NCBI Taxonomy" id="56493"/>
    <lineage>
        <taxon>Eukaryota</taxon>
        <taxon>Fungi</taxon>
        <taxon>Dikarya</taxon>
        <taxon>Basidiomycota</taxon>
        <taxon>Agaricomycotina</taxon>
        <taxon>Agaricomycetes</taxon>
        <taxon>Thelephorales</taxon>
        <taxon>Thelephoraceae</taxon>
        <taxon>Thelephora</taxon>
    </lineage>
</organism>
<dbReference type="EMBL" id="WIUZ02000004">
    <property type="protein sequence ID" value="KAF9788668.1"/>
    <property type="molecule type" value="Genomic_DNA"/>
</dbReference>
<accession>A0A9P6HJR3</accession>
<gene>
    <name evidence="3" type="ORF">BJ322DRAFT_1183683</name>
</gene>
<dbReference type="OrthoDB" id="5584477at2759"/>
<sequence>MEDEIADQTFRFNSSELAQILSPKQLKDGAVPSKGFYGIDQYHCTVDEEAFGNAFNELVAKPPSFSSATGAAEQACYESLAKFLTQTVEACHEALDKHNDNKIPKRSERWYHDLEFVVGTQMADGIEGAAAPKPDIAGGKGISKSTGRHWWKPLAEQPGHAARRGEEMLEELRFLVFHRGGLATSHPYDLTQEDGLKEVARLLLTLASWRTAAEAGFITCGNDTTHLLPVDKEGEQHVRVTVKEILFRSLCIRGRMTQVSLLLLPTDTPKPTTTPREKGKSVSEEQLPGPATVRSGPETGNSENVPSLSKVLEQTKGEQVQTDPDAHLECFKPFNFQSSDGSPVLSDLTGTVVLKASWPSIGRRKNEADMFKDCGGQYGVMPHVSSYEVTGEDCEPISNFLFFPKEDKIKDHHWPLFDYPPPKTLDVRTYQQSIFNSCGKSLTTAENPRQLTCGSRDCILGWLSVYLCGYLHRDPSLGNVLLAPGENKEGFKIPDLLVEVQELVVKLGVPTKATAVITDGDLSIPWKTYWDVDRRAAKSGTPEFMSRALLRARGEYLHSPVDDLESFFWVALWSVVFNERSGEEFKVEEPVRQALLRNDKDDAIHQFLHLEINKLRTQVTQRFQAFIEDWWEKVELLHKQWRKEVFVKTPSDADAEYYLPHFHRFALRGVVNVLEVLDRHWNDGEIGWESWSRP</sequence>
<dbReference type="PANTHER" id="PTHR38248">
    <property type="entry name" value="FUNK1 6"/>
    <property type="match status" value="1"/>
</dbReference>
<reference evidence="3" key="1">
    <citation type="journal article" date="2020" name="Nat. Commun.">
        <title>Large-scale genome sequencing of mycorrhizal fungi provides insights into the early evolution of symbiotic traits.</title>
        <authorList>
            <person name="Miyauchi S."/>
            <person name="Kiss E."/>
            <person name="Kuo A."/>
            <person name="Drula E."/>
            <person name="Kohler A."/>
            <person name="Sanchez-Garcia M."/>
            <person name="Morin E."/>
            <person name="Andreopoulos B."/>
            <person name="Barry K.W."/>
            <person name="Bonito G."/>
            <person name="Buee M."/>
            <person name="Carver A."/>
            <person name="Chen C."/>
            <person name="Cichocki N."/>
            <person name="Clum A."/>
            <person name="Culley D."/>
            <person name="Crous P.W."/>
            <person name="Fauchery L."/>
            <person name="Girlanda M."/>
            <person name="Hayes R.D."/>
            <person name="Keri Z."/>
            <person name="LaButti K."/>
            <person name="Lipzen A."/>
            <person name="Lombard V."/>
            <person name="Magnuson J."/>
            <person name="Maillard F."/>
            <person name="Murat C."/>
            <person name="Nolan M."/>
            <person name="Ohm R.A."/>
            <person name="Pangilinan J."/>
            <person name="Pereira M.F."/>
            <person name="Perotto S."/>
            <person name="Peter M."/>
            <person name="Pfister S."/>
            <person name="Riley R."/>
            <person name="Sitrit Y."/>
            <person name="Stielow J.B."/>
            <person name="Szollosi G."/>
            <person name="Zifcakova L."/>
            <person name="Stursova M."/>
            <person name="Spatafora J.W."/>
            <person name="Tedersoo L."/>
            <person name="Vaario L.M."/>
            <person name="Yamada A."/>
            <person name="Yan M."/>
            <person name="Wang P."/>
            <person name="Xu J."/>
            <person name="Bruns T."/>
            <person name="Baldrian P."/>
            <person name="Vilgalys R."/>
            <person name="Dunand C."/>
            <person name="Henrissat B."/>
            <person name="Grigoriev I.V."/>
            <person name="Hibbett D."/>
            <person name="Nagy L.G."/>
            <person name="Martin F.M."/>
        </authorList>
    </citation>
    <scope>NUCLEOTIDE SEQUENCE</scope>
    <source>
        <strain evidence="3">UH-Tt-Lm1</strain>
    </source>
</reference>
<reference evidence="3" key="2">
    <citation type="submission" date="2020-11" db="EMBL/GenBank/DDBJ databases">
        <authorList>
            <consortium name="DOE Joint Genome Institute"/>
            <person name="Kuo A."/>
            <person name="Miyauchi S."/>
            <person name="Kiss E."/>
            <person name="Drula E."/>
            <person name="Kohler A."/>
            <person name="Sanchez-Garcia M."/>
            <person name="Andreopoulos B."/>
            <person name="Barry K.W."/>
            <person name="Bonito G."/>
            <person name="Buee M."/>
            <person name="Carver A."/>
            <person name="Chen C."/>
            <person name="Cichocki N."/>
            <person name="Clum A."/>
            <person name="Culley D."/>
            <person name="Crous P.W."/>
            <person name="Fauchery L."/>
            <person name="Girlanda M."/>
            <person name="Hayes R."/>
            <person name="Keri Z."/>
            <person name="Labutti K."/>
            <person name="Lipzen A."/>
            <person name="Lombard V."/>
            <person name="Magnuson J."/>
            <person name="Maillard F."/>
            <person name="Morin E."/>
            <person name="Murat C."/>
            <person name="Nolan M."/>
            <person name="Ohm R."/>
            <person name="Pangilinan J."/>
            <person name="Pereira M."/>
            <person name="Perotto S."/>
            <person name="Peter M."/>
            <person name="Riley R."/>
            <person name="Sitrit Y."/>
            <person name="Stielow B."/>
            <person name="Szollosi G."/>
            <person name="Zifcakova L."/>
            <person name="Stursova M."/>
            <person name="Spatafora J.W."/>
            <person name="Tedersoo L."/>
            <person name="Vaario L.-M."/>
            <person name="Yamada A."/>
            <person name="Yan M."/>
            <person name="Wang P."/>
            <person name="Xu J."/>
            <person name="Bruns T."/>
            <person name="Baldrian P."/>
            <person name="Vilgalys R."/>
            <person name="Henrissat B."/>
            <person name="Grigoriev I.V."/>
            <person name="Hibbett D."/>
            <person name="Nagy L.G."/>
            <person name="Martin F.M."/>
        </authorList>
    </citation>
    <scope>NUCLEOTIDE SEQUENCE</scope>
    <source>
        <strain evidence="3">UH-Tt-Lm1</strain>
    </source>
</reference>
<dbReference type="InterPro" id="IPR011009">
    <property type="entry name" value="Kinase-like_dom_sf"/>
</dbReference>
<comment type="caution">
    <text evidence="3">The sequence shown here is derived from an EMBL/GenBank/DDBJ whole genome shotgun (WGS) entry which is preliminary data.</text>
</comment>
<dbReference type="SUPFAM" id="SSF56112">
    <property type="entry name" value="Protein kinase-like (PK-like)"/>
    <property type="match status" value="1"/>
</dbReference>
<feature type="compositionally biased region" description="Low complexity" evidence="1">
    <location>
        <begin position="264"/>
        <end position="274"/>
    </location>
</feature>
<evidence type="ECO:0000259" key="2">
    <source>
        <dbReference type="Pfam" id="PF17667"/>
    </source>
</evidence>
<name>A0A9P6HJR3_9AGAM</name>
<evidence type="ECO:0000313" key="3">
    <source>
        <dbReference type="EMBL" id="KAF9788668.1"/>
    </source>
</evidence>
<evidence type="ECO:0000256" key="1">
    <source>
        <dbReference type="SAM" id="MobiDB-lite"/>
    </source>
</evidence>